<evidence type="ECO:0000313" key="2">
    <source>
        <dbReference type="EMBL" id="JAH28654.1"/>
    </source>
</evidence>
<feature type="region of interest" description="Disordered" evidence="1">
    <location>
        <begin position="1"/>
        <end position="20"/>
    </location>
</feature>
<dbReference type="EMBL" id="GBXM01079923">
    <property type="protein sequence ID" value="JAH28654.1"/>
    <property type="molecule type" value="Transcribed_RNA"/>
</dbReference>
<accession>A0A0E9RHR8</accession>
<reference evidence="2" key="2">
    <citation type="journal article" date="2015" name="Fish Shellfish Immunol.">
        <title>Early steps in the European eel (Anguilla anguilla)-Vibrio vulnificus interaction in the gills: Role of the RtxA13 toxin.</title>
        <authorList>
            <person name="Callol A."/>
            <person name="Pajuelo D."/>
            <person name="Ebbesson L."/>
            <person name="Teles M."/>
            <person name="MacKenzie S."/>
            <person name="Amaro C."/>
        </authorList>
    </citation>
    <scope>NUCLEOTIDE SEQUENCE</scope>
</reference>
<proteinExistence type="predicted"/>
<organism evidence="2">
    <name type="scientific">Anguilla anguilla</name>
    <name type="common">European freshwater eel</name>
    <name type="synonym">Muraena anguilla</name>
    <dbReference type="NCBI Taxonomy" id="7936"/>
    <lineage>
        <taxon>Eukaryota</taxon>
        <taxon>Metazoa</taxon>
        <taxon>Chordata</taxon>
        <taxon>Craniata</taxon>
        <taxon>Vertebrata</taxon>
        <taxon>Euteleostomi</taxon>
        <taxon>Actinopterygii</taxon>
        <taxon>Neopterygii</taxon>
        <taxon>Teleostei</taxon>
        <taxon>Anguilliformes</taxon>
        <taxon>Anguillidae</taxon>
        <taxon>Anguilla</taxon>
    </lineage>
</organism>
<evidence type="ECO:0000256" key="1">
    <source>
        <dbReference type="SAM" id="MobiDB-lite"/>
    </source>
</evidence>
<protein>
    <submittedName>
        <fullName evidence="2">Uncharacterized protein</fullName>
    </submittedName>
</protein>
<dbReference type="AlphaFoldDB" id="A0A0E9RHR8"/>
<reference evidence="2" key="1">
    <citation type="submission" date="2014-11" db="EMBL/GenBank/DDBJ databases">
        <authorList>
            <person name="Amaro Gonzalez C."/>
        </authorList>
    </citation>
    <scope>NUCLEOTIDE SEQUENCE</scope>
</reference>
<name>A0A0E9RHR8_ANGAN</name>
<sequence length="20" mass="2157">MTQSGARCRQLRSTAPAEGH</sequence>